<dbReference type="STRING" id="796604.A0A2X0MRE0"/>
<feature type="compositionally biased region" description="Low complexity" evidence="1">
    <location>
        <begin position="27"/>
        <end position="36"/>
    </location>
</feature>
<feature type="compositionally biased region" description="Pro residues" evidence="1">
    <location>
        <begin position="190"/>
        <end position="199"/>
    </location>
</feature>
<accession>A0A2X0MRE0</accession>
<feature type="compositionally biased region" description="Acidic residues" evidence="1">
    <location>
        <begin position="509"/>
        <end position="518"/>
    </location>
</feature>
<organism evidence="3 4">
    <name type="scientific">Microbotryum silenes-dioicae</name>
    <dbReference type="NCBI Taxonomy" id="796604"/>
    <lineage>
        <taxon>Eukaryota</taxon>
        <taxon>Fungi</taxon>
        <taxon>Dikarya</taxon>
        <taxon>Basidiomycota</taxon>
        <taxon>Pucciniomycotina</taxon>
        <taxon>Microbotryomycetes</taxon>
        <taxon>Microbotryales</taxon>
        <taxon>Microbotryaceae</taxon>
        <taxon>Microbotryum</taxon>
    </lineage>
</organism>
<reference evidence="3 4" key="1">
    <citation type="submission" date="2016-11" db="EMBL/GenBank/DDBJ databases">
        <authorList>
            <person name="Jaros S."/>
            <person name="Januszkiewicz K."/>
            <person name="Wedrychowicz H."/>
        </authorList>
    </citation>
    <scope>NUCLEOTIDE SEQUENCE [LARGE SCALE GENOMIC DNA]</scope>
</reference>
<protein>
    <submittedName>
        <fullName evidence="3">BQ5605_C001g00642 protein</fullName>
    </submittedName>
</protein>
<dbReference type="AlphaFoldDB" id="A0A2X0MRE0"/>
<proteinExistence type="predicted"/>
<feature type="compositionally biased region" description="Basic and acidic residues" evidence="1">
    <location>
        <begin position="519"/>
        <end position="532"/>
    </location>
</feature>
<keyword evidence="4" id="KW-1185">Reference proteome</keyword>
<feature type="region of interest" description="Disordered" evidence="1">
    <location>
        <begin position="185"/>
        <end position="206"/>
    </location>
</feature>
<dbReference type="PANTHER" id="PTHR15629:SF40">
    <property type="entry name" value="YSC84 ACTIN-BINDING DOMAIN-CONTAINING PROTEIN"/>
    <property type="match status" value="1"/>
</dbReference>
<name>A0A2X0MRE0_9BASI</name>
<feature type="domain" description="Ysc84 actin-binding" evidence="2">
    <location>
        <begin position="371"/>
        <end position="465"/>
    </location>
</feature>
<evidence type="ECO:0000259" key="2">
    <source>
        <dbReference type="Pfam" id="PF04366"/>
    </source>
</evidence>
<dbReference type="Pfam" id="PF04366">
    <property type="entry name" value="Ysc84"/>
    <property type="match status" value="1"/>
</dbReference>
<gene>
    <name evidence="3" type="primary">BQ5605_C001g00642</name>
    <name evidence="3" type="ORF">BQ5605_C001G00642</name>
</gene>
<feature type="region of interest" description="Disordered" evidence="1">
    <location>
        <begin position="501"/>
        <end position="532"/>
    </location>
</feature>
<evidence type="ECO:0000313" key="3">
    <source>
        <dbReference type="EMBL" id="SGY48329.1"/>
    </source>
</evidence>
<feature type="compositionally biased region" description="Polar residues" evidence="1">
    <location>
        <begin position="37"/>
        <end position="46"/>
    </location>
</feature>
<dbReference type="InterPro" id="IPR007461">
    <property type="entry name" value="Ysc84_actin-binding"/>
</dbReference>
<dbReference type="GO" id="GO:0035091">
    <property type="term" value="F:phosphatidylinositol binding"/>
    <property type="evidence" value="ECO:0007669"/>
    <property type="project" value="TreeGrafter"/>
</dbReference>
<dbReference type="PANTHER" id="PTHR15629">
    <property type="entry name" value="SH3YL1 PROTEIN"/>
    <property type="match status" value="1"/>
</dbReference>
<dbReference type="InterPro" id="IPR051702">
    <property type="entry name" value="SH3_domain_YSC84-like"/>
</dbReference>
<dbReference type="CDD" id="cd11524">
    <property type="entry name" value="SYLF"/>
    <property type="match status" value="1"/>
</dbReference>
<sequence>MTMDSRGEAKGSVASRPAVRLVPTPPSSSSSSSSSPNLDSHSNPTSLNLHLAPIPPPPKRLVRDPPKAYTPYSDAMPPTKEGLSGWFSRHGKQKGTVALEKGIAWSDWLGVKMNGWAEAVSFWCITPLQSRAVLRGTCLLPWAPSAPRADRARQRVSADARCLDPYAGAETRLCGYWWQQACGKSREHWQPPPPPPSTPLPRSVSTLPQTGSERFYPVTGDFTAELEKVTRILQSFTVDGVEGAVDVESKTASGAPRKVQKKVIRKIPAKVIREAKGVAIFTSMRSGIAPLGGAGGAGMVIARLEDGSWSAPSSMSPNNLSFGLMLGVDIYDAVLILRTAEVLDAFMGRRFTKSMPHTRTRQNADRSLATSPDTVTLGAELGVAAGPYGAGAVAETGKSRVPILSYLRSRGMYAGVEAVAQIYVTRSEENENAYFWPGITPRDILTGKVRAPREAEALHQALEAAETGEAQRANGDEFEFEQPFFESENLAVSLGEGEVLRLPPTPAQVEEEEAEESRDEAIKVRSEKRYLR</sequence>
<dbReference type="EMBL" id="FQNC01000043">
    <property type="protein sequence ID" value="SGY48329.1"/>
    <property type="molecule type" value="Genomic_DNA"/>
</dbReference>
<feature type="region of interest" description="Disordered" evidence="1">
    <location>
        <begin position="1"/>
        <end position="76"/>
    </location>
</feature>
<evidence type="ECO:0000256" key="1">
    <source>
        <dbReference type="SAM" id="MobiDB-lite"/>
    </source>
</evidence>
<dbReference type="Proteomes" id="UP000249464">
    <property type="component" value="Unassembled WGS sequence"/>
</dbReference>
<evidence type="ECO:0000313" key="4">
    <source>
        <dbReference type="Proteomes" id="UP000249464"/>
    </source>
</evidence>